<reference evidence="8" key="1">
    <citation type="submission" date="2022-12" db="EMBL/GenBank/DDBJ databases">
        <authorList>
            <person name="Webb A."/>
        </authorList>
    </citation>
    <scope>NUCLEOTIDE SEQUENCE</scope>
    <source>
        <strain evidence="8">Pd1</strain>
    </source>
</reference>
<dbReference type="PANTHER" id="PTHR18896:SF76">
    <property type="entry name" value="PHOSPHOLIPASE"/>
    <property type="match status" value="1"/>
</dbReference>
<evidence type="ECO:0000256" key="3">
    <source>
        <dbReference type="ARBA" id="ARBA00022737"/>
    </source>
</evidence>
<comment type="caution">
    <text evidence="8">The sequence shown here is derived from an EMBL/GenBank/DDBJ whole genome shotgun (WGS) entry which is preliminary data.</text>
</comment>
<dbReference type="InterPro" id="IPR015679">
    <property type="entry name" value="PLipase_D_fam"/>
</dbReference>
<evidence type="ECO:0000256" key="4">
    <source>
        <dbReference type="ARBA" id="ARBA00022801"/>
    </source>
</evidence>
<comment type="catalytic activity">
    <reaction evidence="1">
        <text>a 1,2-diacyl-sn-glycero-3-phosphocholine + H2O = a 1,2-diacyl-sn-glycero-3-phosphate + choline + H(+)</text>
        <dbReference type="Rhea" id="RHEA:14445"/>
        <dbReference type="ChEBI" id="CHEBI:15354"/>
        <dbReference type="ChEBI" id="CHEBI:15377"/>
        <dbReference type="ChEBI" id="CHEBI:15378"/>
        <dbReference type="ChEBI" id="CHEBI:57643"/>
        <dbReference type="ChEBI" id="CHEBI:58608"/>
        <dbReference type="EC" id="3.1.4.4"/>
    </reaction>
</comment>
<evidence type="ECO:0000256" key="2">
    <source>
        <dbReference type="ARBA" id="ARBA00012027"/>
    </source>
</evidence>
<protein>
    <recommendedName>
        <fullName evidence="2">phospholipase D</fullName>
        <ecNumber evidence="2">3.1.4.4</ecNumber>
    </recommendedName>
</protein>
<dbReference type="PANTHER" id="PTHR18896">
    <property type="entry name" value="PHOSPHOLIPASE D"/>
    <property type="match status" value="1"/>
</dbReference>
<evidence type="ECO:0000259" key="7">
    <source>
        <dbReference type="PROSITE" id="PS50035"/>
    </source>
</evidence>
<dbReference type="CDD" id="cd09105">
    <property type="entry name" value="PLDc_vPLD1_2_like_2"/>
    <property type="match status" value="1"/>
</dbReference>
<sequence length="356" mass="40671">MVTYSTENSVTTFTVTKEVFDSVYDDLIATKENDRVLLVAWNTDLIPLKPNDVNVRNKINKLPKSVMNDKNALFIFDDRLPHDLSSQHQKTLVLAKGTSVDTDDQPVAYVGGIDITNDRWDTIYHNATAIRDEAGIYFRNKGWVDSSLRIHDPAAKDVASNFLARWNSPYLSSQDFIDDLVQFEDPSYSPLPSFDYSSPPSGNQNVQIVRTYSCKYKKWEFAPNGEKLLPHSRIKAIKNAKNFIYIEDQYFIVVPELLDALMKVMPGLQRLLVVVQPPEFMNKCGGFENYMYENIQPIKEKVPNKLKMYSMKPDLDIYLHSKLVVIDDVYLSDGSASWNRRSMTSDPELDANVVDS</sequence>
<evidence type="ECO:0000256" key="1">
    <source>
        <dbReference type="ARBA" id="ARBA00000798"/>
    </source>
</evidence>
<dbReference type="SUPFAM" id="SSF56024">
    <property type="entry name" value="Phospholipase D/nuclease"/>
    <property type="match status" value="2"/>
</dbReference>
<keyword evidence="4" id="KW-0378">Hydrolase</keyword>
<dbReference type="Pfam" id="PF13091">
    <property type="entry name" value="PLDc_2"/>
    <property type="match status" value="1"/>
</dbReference>
<dbReference type="SMART" id="SM00155">
    <property type="entry name" value="PLDc"/>
    <property type="match status" value="2"/>
</dbReference>
<dbReference type="GO" id="GO:0005886">
    <property type="term" value="C:plasma membrane"/>
    <property type="evidence" value="ECO:0007669"/>
    <property type="project" value="TreeGrafter"/>
</dbReference>
<keyword evidence="9" id="KW-1185">Reference proteome</keyword>
<keyword evidence="5" id="KW-0442">Lipid degradation</keyword>
<feature type="domain" description="PLD phosphodiesterase" evidence="7">
    <location>
        <begin position="315"/>
        <end position="342"/>
    </location>
</feature>
<name>A0AAV0U0T3_9STRA</name>
<dbReference type="EMBL" id="CANTFM010000728">
    <property type="protein sequence ID" value="CAI5728960.1"/>
    <property type="molecule type" value="Genomic_DNA"/>
</dbReference>
<dbReference type="PROSITE" id="PS50035">
    <property type="entry name" value="PLD"/>
    <property type="match status" value="1"/>
</dbReference>
<dbReference type="AlphaFoldDB" id="A0AAV0U0T3"/>
<dbReference type="GO" id="GO:0004630">
    <property type="term" value="F:phospholipase D activity"/>
    <property type="evidence" value="ECO:0007669"/>
    <property type="project" value="UniProtKB-EC"/>
</dbReference>
<evidence type="ECO:0000313" key="8">
    <source>
        <dbReference type="EMBL" id="CAI5728960.1"/>
    </source>
</evidence>
<dbReference type="InterPro" id="IPR025202">
    <property type="entry name" value="PLD-like_dom"/>
</dbReference>
<evidence type="ECO:0000256" key="5">
    <source>
        <dbReference type="ARBA" id="ARBA00022963"/>
    </source>
</evidence>
<evidence type="ECO:0000313" key="9">
    <source>
        <dbReference type="Proteomes" id="UP001162029"/>
    </source>
</evidence>
<dbReference type="EC" id="3.1.4.4" evidence="2"/>
<dbReference type="Proteomes" id="UP001162029">
    <property type="component" value="Unassembled WGS sequence"/>
</dbReference>
<keyword evidence="3" id="KW-0677">Repeat</keyword>
<dbReference type="Gene3D" id="3.30.870.10">
    <property type="entry name" value="Endonuclease Chain A"/>
    <property type="match status" value="2"/>
</dbReference>
<accession>A0AAV0U0T3</accession>
<gene>
    <name evidence="8" type="ORF">PDE001_LOCUS4148</name>
</gene>
<keyword evidence="6" id="KW-0443">Lipid metabolism</keyword>
<dbReference type="InterPro" id="IPR001736">
    <property type="entry name" value="PLipase_D/transphosphatidylase"/>
</dbReference>
<evidence type="ECO:0000256" key="6">
    <source>
        <dbReference type="ARBA" id="ARBA00023098"/>
    </source>
</evidence>
<organism evidence="8 9">
    <name type="scientific">Peronospora destructor</name>
    <dbReference type="NCBI Taxonomy" id="86335"/>
    <lineage>
        <taxon>Eukaryota</taxon>
        <taxon>Sar</taxon>
        <taxon>Stramenopiles</taxon>
        <taxon>Oomycota</taxon>
        <taxon>Peronosporomycetes</taxon>
        <taxon>Peronosporales</taxon>
        <taxon>Peronosporaceae</taxon>
        <taxon>Peronospora</taxon>
    </lineage>
</organism>
<proteinExistence type="predicted"/>
<dbReference type="GO" id="GO:0009395">
    <property type="term" value="P:phospholipid catabolic process"/>
    <property type="evidence" value="ECO:0007669"/>
    <property type="project" value="TreeGrafter"/>
</dbReference>